<proteinExistence type="predicted"/>
<organism evidence="1">
    <name type="scientific">Nothobranchius kuhntae</name>
    <name type="common">Beira killifish</name>
    <dbReference type="NCBI Taxonomy" id="321403"/>
    <lineage>
        <taxon>Eukaryota</taxon>
        <taxon>Metazoa</taxon>
        <taxon>Chordata</taxon>
        <taxon>Craniata</taxon>
        <taxon>Vertebrata</taxon>
        <taxon>Euteleostomi</taxon>
        <taxon>Actinopterygii</taxon>
        <taxon>Neopterygii</taxon>
        <taxon>Teleostei</taxon>
        <taxon>Neoteleostei</taxon>
        <taxon>Acanthomorphata</taxon>
        <taxon>Ovalentaria</taxon>
        <taxon>Atherinomorphae</taxon>
        <taxon>Cyprinodontiformes</taxon>
        <taxon>Nothobranchiidae</taxon>
        <taxon>Nothobranchius</taxon>
    </lineage>
</organism>
<reference evidence="1" key="1">
    <citation type="submission" date="2016-05" db="EMBL/GenBank/DDBJ databases">
        <authorList>
            <person name="Lavstsen T."/>
            <person name="Jespersen J.S."/>
        </authorList>
    </citation>
    <scope>NUCLEOTIDE SEQUENCE</scope>
    <source>
        <tissue evidence="1">Brain</tissue>
    </source>
</reference>
<dbReference type="EMBL" id="HAED01001412">
    <property type="protein sequence ID" value="SBQ87257.1"/>
    <property type="molecule type" value="Transcribed_RNA"/>
</dbReference>
<evidence type="ECO:0000313" key="1">
    <source>
        <dbReference type="EMBL" id="SBQ87257.1"/>
    </source>
</evidence>
<dbReference type="PANTHER" id="PTHR46670:SF4">
    <property type="entry name" value="REVERSE TRANSCRIPTASE DOMAIN-CONTAINING PROTEIN"/>
    <property type="match status" value="1"/>
</dbReference>
<gene>
    <name evidence="1" type="primary">Nfu_g_1_024576</name>
</gene>
<evidence type="ECO:0008006" key="2">
    <source>
        <dbReference type="Google" id="ProtNLM"/>
    </source>
</evidence>
<sequence length="399" mass="44378">MNLAGCGLHVRGPTRLSERWNSYRRTADHSSLASLTRTANAHGCDSTTINFGLLNIRSLTGKGHLIHDLINDRGIDFMCLCETWQQPADFSQLNDATPPGNKKDINIDTLSSYIDNIQLPGNLSSPDDLAALYNDQLAHILNVLAPVKTRSVTFCQSAPWFSPQLRTLKTKSRQLERLYRKTGITIHKELYKNHMTQYKDLITLTKQQYYSCLINSNRGNTKSFYSIINKIHWPSDSLPPHMCSTATCNALLLFFNEKIINIHRAINQSIPPTSPYDPPKPTQLFSIFQLPSDSEISDIIHKSKPSTCLLDPLPTALIKSCLPSLLPLVSALIHASLSSGIVPSIFKTAAVTPILNKPGSDSNIFTNLCPISNLPFVSRVLEKNSRYPAPHPSDPKLLL</sequence>
<accession>A0A1A8HT42</accession>
<reference evidence="1" key="2">
    <citation type="submission" date="2016-06" db="EMBL/GenBank/DDBJ databases">
        <title>The genome of a short-lived fish provides insights into sex chromosome evolution and the genetic control of aging.</title>
        <authorList>
            <person name="Reichwald K."/>
            <person name="Felder M."/>
            <person name="Petzold A."/>
            <person name="Koch P."/>
            <person name="Groth M."/>
            <person name="Platzer M."/>
        </authorList>
    </citation>
    <scope>NUCLEOTIDE SEQUENCE</scope>
    <source>
        <tissue evidence="1">Brain</tissue>
    </source>
</reference>
<dbReference type="PANTHER" id="PTHR46670">
    <property type="entry name" value="ENDO/EXONUCLEASE/PHOSPHATASE DOMAIN-CONTAINING PROTEIN"/>
    <property type="match status" value="1"/>
</dbReference>
<protein>
    <recommendedName>
        <fullName evidence="2">Reverse transcriptase domain-containing protein</fullName>
    </recommendedName>
</protein>
<dbReference type="AlphaFoldDB" id="A0A1A8HT42"/>
<name>A0A1A8HT42_NOTKU</name>